<dbReference type="KEGG" id="blen:NCTC4824_00178"/>
<dbReference type="RefSeq" id="WP_066145313.1">
    <property type="nucleotide sequence ID" value="NZ_CBCSGM010000006.1"/>
</dbReference>
<dbReference type="AlphaFoldDB" id="A0A2X4VK50"/>
<dbReference type="EMBL" id="LS483476">
    <property type="protein sequence ID" value="SQI51333.1"/>
    <property type="molecule type" value="Genomic_DNA"/>
</dbReference>
<evidence type="ECO:0000313" key="2">
    <source>
        <dbReference type="Proteomes" id="UP000249134"/>
    </source>
</evidence>
<dbReference type="STRING" id="1348624.GCA_001591545_03560"/>
<proteinExistence type="predicted"/>
<protein>
    <submittedName>
        <fullName evidence="1">Helix-turn-helix domain</fullName>
    </submittedName>
</protein>
<accession>A0A2X4VK50</accession>
<reference evidence="1 2" key="1">
    <citation type="submission" date="2018-06" db="EMBL/GenBank/DDBJ databases">
        <authorList>
            <consortium name="Pathogen Informatics"/>
            <person name="Doyle S."/>
        </authorList>
    </citation>
    <scope>NUCLEOTIDE SEQUENCE [LARGE SCALE GENOMIC DNA]</scope>
    <source>
        <strain evidence="1 2">NCTC4824</strain>
    </source>
</reference>
<name>A0A2X4VK50_LEDLE</name>
<gene>
    <name evidence="1" type="ORF">NCTC4824_00178</name>
</gene>
<sequence length="65" mass="7720">MSIDMTSQDFPYLLTREQAARFLGVDPKSFDKYIRPHKGLGRFMIGRHERYTMKSLIQFIEKHSV</sequence>
<keyword evidence="2" id="KW-1185">Reference proteome</keyword>
<organism evidence="1 2">
    <name type="scientific">Lederbergia lenta</name>
    <name type="common">Bacillus lentus</name>
    <dbReference type="NCBI Taxonomy" id="1467"/>
    <lineage>
        <taxon>Bacteria</taxon>
        <taxon>Bacillati</taxon>
        <taxon>Bacillota</taxon>
        <taxon>Bacilli</taxon>
        <taxon>Bacillales</taxon>
        <taxon>Bacillaceae</taxon>
        <taxon>Lederbergia</taxon>
    </lineage>
</organism>
<evidence type="ECO:0000313" key="1">
    <source>
        <dbReference type="EMBL" id="SQI51333.1"/>
    </source>
</evidence>
<dbReference type="Proteomes" id="UP000249134">
    <property type="component" value="Chromosome 1"/>
</dbReference>